<dbReference type="Gene3D" id="1.10.357.10">
    <property type="entry name" value="Tetracycline Repressor, domain 2"/>
    <property type="match status" value="1"/>
</dbReference>
<dbReference type="InterPro" id="IPR001647">
    <property type="entry name" value="HTH_TetR"/>
</dbReference>
<keyword evidence="1" id="KW-0805">Transcription regulation</keyword>
<evidence type="ECO:0000313" key="7">
    <source>
        <dbReference type="Proteomes" id="UP000658127"/>
    </source>
</evidence>
<evidence type="ECO:0000256" key="4">
    <source>
        <dbReference type="PROSITE-ProRule" id="PRU00335"/>
    </source>
</evidence>
<keyword evidence="2 4" id="KW-0238">DNA-binding</keyword>
<dbReference type="InterPro" id="IPR009057">
    <property type="entry name" value="Homeodomain-like_sf"/>
</dbReference>
<keyword evidence="7" id="KW-1185">Reference proteome</keyword>
<dbReference type="InterPro" id="IPR050109">
    <property type="entry name" value="HTH-type_TetR-like_transc_reg"/>
</dbReference>
<dbReference type="Proteomes" id="UP000658127">
    <property type="component" value="Unassembled WGS sequence"/>
</dbReference>
<dbReference type="Pfam" id="PF00440">
    <property type="entry name" value="TetR_N"/>
    <property type="match status" value="1"/>
</dbReference>
<comment type="caution">
    <text evidence="6">The sequence shown here is derived from an EMBL/GenBank/DDBJ whole genome shotgun (WGS) entry which is preliminary data.</text>
</comment>
<dbReference type="PROSITE" id="PS50977">
    <property type="entry name" value="HTH_TETR_2"/>
    <property type="match status" value="1"/>
</dbReference>
<evidence type="ECO:0000259" key="5">
    <source>
        <dbReference type="PROSITE" id="PS50977"/>
    </source>
</evidence>
<protein>
    <submittedName>
        <fullName evidence="6">TetR family transcriptional regulator</fullName>
    </submittedName>
</protein>
<accession>A0ABQ2L2W0</accession>
<feature type="domain" description="HTH tetR-type" evidence="5">
    <location>
        <begin position="15"/>
        <end position="75"/>
    </location>
</feature>
<dbReference type="InterPro" id="IPR025996">
    <property type="entry name" value="MT1864/Rv1816-like_C"/>
</dbReference>
<dbReference type="PANTHER" id="PTHR30055:SF220">
    <property type="entry name" value="TETR-FAMILY REGULATORY PROTEIN"/>
    <property type="match status" value="1"/>
</dbReference>
<evidence type="ECO:0000313" key="6">
    <source>
        <dbReference type="EMBL" id="GGO00710.1"/>
    </source>
</evidence>
<evidence type="ECO:0000256" key="1">
    <source>
        <dbReference type="ARBA" id="ARBA00023015"/>
    </source>
</evidence>
<sequence length="242" mass="26863">MPKHSKDGDVRLTSEQIVERLVDAATKLLAEAGPSQIKARSVAEAAQVSTMSVYYHLGGLPELLQAVVDNGFRELDRVFRAVPRSEDPAADLFGIALACRRLAQTNPHLYDLMFGLSTRRGYRQLRPSRPGSTARSEAFQAAYSHLVRECARFVESGRIRRDENPEVVATQLWSCVHGFVTLELGDHFAQFRDPVGQVLQSMLVNIMVGLGDAAESARESLVTAVRVQSESSDRNRLVDRRD</sequence>
<organism evidence="6 7">
    <name type="scientific">Nocardia rhizosphaerihabitans</name>
    <dbReference type="NCBI Taxonomy" id="1691570"/>
    <lineage>
        <taxon>Bacteria</taxon>
        <taxon>Bacillati</taxon>
        <taxon>Actinomycetota</taxon>
        <taxon>Actinomycetes</taxon>
        <taxon>Mycobacteriales</taxon>
        <taxon>Nocardiaceae</taxon>
        <taxon>Nocardia</taxon>
    </lineage>
</organism>
<keyword evidence="3" id="KW-0804">Transcription</keyword>
<dbReference type="PANTHER" id="PTHR30055">
    <property type="entry name" value="HTH-TYPE TRANSCRIPTIONAL REGULATOR RUTR"/>
    <property type="match status" value="1"/>
</dbReference>
<dbReference type="Pfam" id="PF13305">
    <property type="entry name" value="TetR_C_33"/>
    <property type="match status" value="1"/>
</dbReference>
<dbReference type="SUPFAM" id="SSF46689">
    <property type="entry name" value="Homeodomain-like"/>
    <property type="match status" value="1"/>
</dbReference>
<dbReference type="EMBL" id="BMNE01000016">
    <property type="protein sequence ID" value="GGO00710.1"/>
    <property type="molecule type" value="Genomic_DNA"/>
</dbReference>
<name>A0ABQ2L2W0_9NOCA</name>
<evidence type="ECO:0000256" key="2">
    <source>
        <dbReference type="ARBA" id="ARBA00023125"/>
    </source>
</evidence>
<evidence type="ECO:0000256" key="3">
    <source>
        <dbReference type="ARBA" id="ARBA00023163"/>
    </source>
</evidence>
<proteinExistence type="predicted"/>
<reference evidence="7" key="1">
    <citation type="journal article" date="2019" name="Int. J. Syst. Evol. Microbiol.">
        <title>The Global Catalogue of Microorganisms (GCM) 10K type strain sequencing project: providing services to taxonomists for standard genome sequencing and annotation.</title>
        <authorList>
            <consortium name="The Broad Institute Genomics Platform"/>
            <consortium name="The Broad Institute Genome Sequencing Center for Infectious Disease"/>
            <person name="Wu L."/>
            <person name="Ma J."/>
        </authorList>
    </citation>
    <scope>NUCLEOTIDE SEQUENCE [LARGE SCALE GENOMIC DNA]</scope>
    <source>
        <strain evidence="7">CGMCC 4.7329</strain>
    </source>
</reference>
<dbReference type="SUPFAM" id="SSF48498">
    <property type="entry name" value="Tetracyclin repressor-like, C-terminal domain"/>
    <property type="match status" value="1"/>
</dbReference>
<gene>
    <name evidence="6" type="ORF">GCM10011610_69960</name>
</gene>
<feature type="DNA-binding region" description="H-T-H motif" evidence="4">
    <location>
        <begin position="38"/>
        <end position="57"/>
    </location>
</feature>
<dbReference type="PRINTS" id="PR00455">
    <property type="entry name" value="HTHTETR"/>
</dbReference>
<dbReference type="InterPro" id="IPR036271">
    <property type="entry name" value="Tet_transcr_reg_TetR-rel_C_sf"/>
</dbReference>